<feature type="compositionally biased region" description="Gly residues" evidence="1">
    <location>
        <begin position="31"/>
        <end position="46"/>
    </location>
</feature>
<dbReference type="PROSITE" id="PS51257">
    <property type="entry name" value="PROKAR_LIPOPROTEIN"/>
    <property type="match status" value="1"/>
</dbReference>
<dbReference type="EMBL" id="JAOALG010000001">
    <property type="protein sequence ID" value="MEQ5838162.1"/>
    <property type="molecule type" value="Genomic_DNA"/>
</dbReference>
<gene>
    <name evidence="3" type="ORF">N0A02_01735</name>
</gene>
<evidence type="ECO:0000256" key="1">
    <source>
        <dbReference type="SAM" id="MobiDB-lite"/>
    </source>
</evidence>
<dbReference type="RefSeq" id="WP_170043845.1">
    <property type="nucleotide sequence ID" value="NZ_JAOALG010000001.1"/>
</dbReference>
<reference evidence="3 4" key="1">
    <citation type="journal article" date="2024" name="Chem. Sci.">
        <title>Discovery of a lagriamide polyketide by integrated genome mining, isotopic labeling, and untargeted metabolomics.</title>
        <authorList>
            <person name="Fergusson C.H."/>
            <person name="Saulog J."/>
            <person name="Paulo B.S."/>
            <person name="Wilson D.M."/>
            <person name="Liu D.Y."/>
            <person name="Morehouse N.J."/>
            <person name="Waterworth S."/>
            <person name="Barkei J."/>
            <person name="Gray C.A."/>
            <person name="Kwan J.C."/>
            <person name="Eustaquio A.S."/>
            <person name="Linington R.G."/>
        </authorList>
    </citation>
    <scope>NUCLEOTIDE SEQUENCE [LARGE SCALE GENOMIC DNA]</scope>
    <source>
        <strain evidence="3 4">RL17-338-BIF-B</strain>
    </source>
</reference>
<sequence>MKTQRMLSAVFVILALALTSLATSGCSDMGSSGGGGTSSSGGTGGY</sequence>
<name>A0ABV1LFT6_9BURK</name>
<feature type="chain" id="PRO_5047536575" description="Lipoprotein" evidence="2">
    <location>
        <begin position="23"/>
        <end position="46"/>
    </location>
</feature>
<feature type="signal peptide" evidence="2">
    <location>
        <begin position="1"/>
        <end position="22"/>
    </location>
</feature>
<feature type="region of interest" description="Disordered" evidence="1">
    <location>
        <begin position="24"/>
        <end position="46"/>
    </location>
</feature>
<evidence type="ECO:0000313" key="3">
    <source>
        <dbReference type="EMBL" id="MEQ5838162.1"/>
    </source>
</evidence>
<evidence type="ECO:0000313" key="4">
    <source>
        <dbReference type="Proteomes" id="UP001469089"/>
    </source>
</evidence>
<comment type="caution">
    <text evidence="3">The sequence shown here is derived from an EMBL/GenBank/DDBJ whole genome shotgun (WGS) entry which is preliminary data.</text>
</comment>
<organism evidence="3 4">
    <name type="scientific">Paraburkholderia acidicola</name>
    <dbReference type="NCBI Taxonomy" id="1912599"/>
    <lineage>
        <taxon>Bacteria</taxon>
        <taxon>Pseudomonadati</taxon>
        <taxon>Pseudomonadota</taxon>
        <taxon>Betaproteobacteria</taxon>
        <taxon>Burkholderiales</taxon>
        <taxon>Burkholderiaceae</taxon>
        <taxon>Paraburkholderia</taxon>
    </lineage>
</organism>
<evidence type="ECO:0000256" key="2">
    <source>
        <dbReference type="SAM" id="SignalP"/>
    </source>
</evidence>
<keyword evidence="4" id="KW-1185">Reference proteome</keyword>
<accession>A0ABV1LFT6</accession>
<dbReference type="Proteomes" id="UP001469089">
    <property type="component" value="Unassembled WGS sequence"/>
</dbReference>
<proteinExistence type="predicted"/>
<protein>
    <recommendedName>
        <fullName evidence="5">Lipoprotein</fullName>
    </recommendedName>
</protein>
<keyword evidence="2" id="KW-0732">Signal</keyword>
<evidence type="ECO:0008006" key="5">
    <source>
        <dbReference type="Google" id="ProtNLM"/>
    </source>
</evidence>